<feature type="region of interest" description="Disordered" evidence="5">
    <location>
        <begin position="1"/>
        <end position="26"/>
    </location>
</feature>
<keyword evidence="2" id="KW-0479">Metal-binding</keyword>
<dbReference type="Gene3D" id="3.20.20.140">
    <property type="entry name" value="Metal-dependent hydrolases"/>
    <property type="match status" value="1"/>
</dbReference>
<dbReference type="InterPro" id="IPR006680">
    <property type="entry name" value="Amidohydro-rel"/>
</dbReference>
<keyword evidence="4" id="KW-0862">Zinc</keyword>
<dbReference type="PANTHER" id="PTHR11271">
    <property type="entry name" value="GUANINE DEAMINASE"/>
    <property type="match status" value="1"/>
</dbReference>
<evidence type="ECO:0000256" key="5">
    <source>
        <dbReference type="SAM" id="MobiDB-lite"/>
    </source>
</evidence>
<dbReference type="OrthoDB" id="9796020at2"/>
<gene>
    <name evidence="7" type="ORF">SAMN05216466_107313</name>
</gene>
<dbReference type="InterPro" id="IPR032466">
    <property type="entry name" value="Metal_Hydrolase"/>
</dbReference>
<evidence type="ECO:0000313" key="7">
    <source>
        <dbReference type="EMBL" id="SDH16154.1"/>
    </source>
</evidence>
<proteinExistence type="predicted"/>
<feature type="domain" description="Amidohydrolase-related" evidence="6">
    <location>
        <begin position="78"/>
        <end position="430"/>
    </location>
</feature>
<dbReference type="CDD" id="cd01313">
    <property type="entry name" value="Met_dep_hydrolase_E"/>
    <property type="match status" value="1"/>
</dbReference>
<dbReference type="NCBIfam" id="NF006681">
    <property type="entry name" value="PRK09229.1-2"/>
    <property type="match status" value="1"/>
</dbReference>
<accession>A0A1G8A5C7</accession>
<reference evidence="7 8" key="1">
    <citation type="submission" date="2016-10" db="EMBL/GenBank/DDBJ databases">
        <authorList>
            <person name="de Groot N.N."/>
        </authorList>
    </citation>
    <scope>NUCLEOTIDE SEQUENCE [LARGE SCALE GENOMIC DNA]</scope>
    <source>
        <strain evidence="7 8">LMG 2247</strain>
    </source>
</reference>
<dbReference type="GO" id="GO:0046872">
    <property type="term" value="F:metal ion binding"/>
    <property type="evidence" value="ECO:0007669"/>
    <property type="project" value="UniProtKB-KW"/>
</dbReference>
<evidence type="ECO:0000256" key="3">
    <source>
        <dbReference type="ARBA" id="ARBA00022801"/>
    </source>
</evidence>
<organism evidence="7 8">
    <name type="scientific">Paraburkholderia phenazinium</name>
    <dbReference type="NCBI Taxonomy" id="60549"/>
    <lineage>
        <taxon>Bacteria</taxon>
        <taxon>Pseudomonadati</taxon>
        <taxon>Pseudomonadota</taxon>
        <taxon>Betaproteobacteria</taxon>
        <taxon>Burkholderiales</taxon>
        <taxon>Burkholderiaceae</taxon>
        <taxon>Paraburkholderia</taxon>
    </lineage>
</organism>
<evidence type="ECO:0000256" key="4">
    <source>
        <dbReference type="ARBA" id="ARBA00022833"/>
    </source>
</evidence>
<evidence type="ECO:0000259" key="6">
    <source>
        <dbReference type="Pfam" id="PF01979"/>
    </source>
</evidence>
<dbReference type="AlphaFoldDB" id="A0A1G8A5C7"/>
<dbReference type="InterPro" id="IPR010252">
    <property type="entry name" value="HutF"/>
</dbReference>
<dbReference type="GO" id="GO:0019239">
    <property type="term" value="F:deaminase activity"/>
    <property type="evidence" value="ECO:0007669"/>
    <property type="project" value="TreeGrafter"/>
</dbReference>
<evidence type="ECO:0000256" key="1">
    <source>
        <dbReference type="ARBA" id="ARBA00001947"/>
    </source>
</evidence>
<dbReference type="EMBL" id="FNCJ01000007">
    <property type="protein sequence ID" value="SDH16154.1"/>
    <property type="molecule type" value="Genomic_DNA"/>
</dbReference>
<dbReference type="InterPro" id="IPR011059">
    <property type="entry name" value="Metal-dep_hydrolase_composite"/>
</dbReference>
<keyword evidence="3" id="KW-0378">Hydrolase</keyword>
<dbReference type="RefSeq" id="WP_090685936.1">
    <property type="nucleotide sequence ID" value="NZ_CADERL010000020.1"/>
</dbReference>
<name>A0A1G8A5C7_9BURK</name>
<dbReference type="GO" id="GO:0005829">
    <property type="term" value="C:cytosol"/>
    <property type="evidence" value="ECO:0007669"/>
    <property type="project" value="TreeGrafter"/>
</dbReference>
<dbReference type="Pfam" id="PF01979">
    <property type="entry name" value="Amidohydro_1"/>
    <property type="match status" value="1"/>
</dbReference>
<dbReference type="InterPro" id="IPR051607">
    <property type="entry name" value="Metallo-dep_hydrolases"/>
</dbReference>
<dbReference type="Gene3D" id="2.30.40.10">
    <property type="entry name" value="Urease, subunit C, domain 1"/>
    <property type="match status" value="1"/>
</dbReference>
<feature type="compositionally biased region" description="Polar residues" evidence="5">
    <location>
        <begin position="1"/>
        <end position="23"/>
    </location>
</feature>
<dbReference type="NCBIfam" id="NF006684">
    <property type="entry name" value="PRK09229.1-5"/>
    <property type="match status" value="1"/>
</dbReference>
<evidence type="ECO:0000313" key="8">
    <source>
        <dbReference type="Proteomes" id="UP000199706"/>
    </source>
</evidence>
<dbReference type="Proteomes" id="UP000199706">
    <property type="component" value="Unassembled WGS sequence"/>
</dbReference>
<comment type="cofactor">
    <cofactor evidence="1">
        <name>Zn(2+)</name>
        <dbReference type="ChEBI" id="CHEBI:29105"/>
    </cofactor>
</comment>
<sequence length="488" mass="53294">MTDLNQAPATSPNHGSTNASSHASAPATKRALFAEHAYLPDGWRRNVLLQWDATGTLTHVSPDSETAPEGVARAAGPVLPGMPNLHSHAFQRAMAGLTEYRANATDNFWSWRDLMYRFAAKITPQGLAAVAQWLYIEMLKAGYTSVCEFHYVHHTPDGSRYGNSAELAERVVDAAQASGIGMTMLPVLYQYSGFGAREPRADQQRFINTPESLLDLLGTLRSARPEGPALRYGVAPHSLRAVSEQSLRALLDGLDTDLPGAPVHIHIAEQTAEVDACLETEGARPVQWLLERFHVDSRWCLVHATHVDEHETRALARSGAVAGLCLTTEANLGDGIFPAHTYLDQQGRFGIGSDSHIGVDWRAELRLLEYGQRLSRRQRNVLAAEDAPFVADRLFAAALDGGAHATGRAVNGLAAGQRADWLVLDAAHASIAEHASQAWLSGVVFCEHGETPIRDVYTGGEKVVDNRRHRDEERAYAQYRVALAELLK</sequence>
<dbReference type="SUPFAM" id="SSF51556">
    <property type="entry name" value="Metallo-dependent hydrolases"/>
    <property type="match status" value="1"/>
</dbReference>
<dbReference type="NCBIfam" id="TIGR02022">
    <property type="entry name" value="hutF"/>
    <property type="match status" value="1"/>
</dbReference>
<dbReference type="NCBIfam" id="NF006680">
    <property type="entry name" value="PRK09229.1-1"/>
    <property type="match status" value="1"/>
</dbReference>
<dbReference type="PANTHER" id="PTHR11271:SF48">
    <property type="entry name" value="AMIDOHYDROLASE-RELATED DOMAIN-CONTAINING PROTEIN"/>
    <property type="match status" value="1"/>
</dbReference>
<protein>
    <submittedName>
        <fullName evidence="7">Formimidoylglutamate deiminase</fullName>
    </submittedName>
</protein>
<evidence type="ECO:0000256" key="2">
    <source>
        <dbReference type="ARBA" id="ARBA00022723"/>
    </source>
</evidence>